<comment type="caution">
    <text evidence="1">The sequence shown here is derived from an EMBL/GenBank/DDBJ whole genome shotgun (WGS) entry which is preliminary data.</text>
</comment>
<protein>
    <submittedName>
        <fullName evidence="1">Uncharacterized protein</fullName>
    </submittedName>
</protein>
<dbReference type="STRING" id="1618659.UV11_C0005G0020"/>
<organism evidence="1 2">
    <name type="scientific">Candidatus Giovannonibacteria bacterium GW2011_GWF2_42_19</name>
    <dbReference type="NCBI Taxonomy" id="1618659"/>
    <lineage>
        <taxon>Bacteria</taxon>
        <taxon>Candidatus Giovannoniibacteriota</taxon>
    </lineage>
</organism>
<sequence>MNKRRIIIIALILAALTGAYFLFFRTYCETVGPVGSGLNSPQGVLPGMDNVNCKNYFKAFLMLFNKRPKNTERTTPTASPETKVDISGWQTYRNEKYGFEIKYPENWQADDEYENRNQPIFFKKRFSIFPYNTAQMLRISIAEKSVFEKNIQPKYGWELPRENGVGKHIGDNYFLILKDGLVIWLDYSYGKYDPTFFDQILSTFKFTN</sequence>
<accession>A0A0G1BR46</accession>
<reference evidence="1 2" key="1">
    <citation type="journal article" date="2015" name="Nature">
        <title>rRNA introns, odd ribosomes, and small enigmatic genomes across a large radiation of phyla.</title>
        <authorList>
            <person name="Brown C.T."/>
            <person name="Hug L.A."/>
            <person name="Thomas B.C."/>
            <person name="Sharon I."/>
            <person name="Castelle C.J."/>
            <person name="Singh A."/>
            <person name="Wilkins M.J."/>
            <person name="Williams K.H."/>
            <person name="Banfield J.F."/>
        </authorList>
    </citation>
    <scope>NUCLEOTIDE SEQUENCE [LARGE SCALE GENOMIC DNA]</scope>
</reference>
<name>A0A0G1BR46_9BACT</name>
<evidence type="ECO:0000313" key="2">
    <source>
        <dbReference type="Proteomes" id="UP000034036"/>
    </source>
</evidence>
<evidence type="ECO:0000313" key="1">
    <source>
        <dbReference type="EMBL" id="KKS48701.1"/>
    </source>
</evidence>
<proteinExistence type="predicted"/>
<dbReference type="EMBL" id="LCDF01000005">
    <property type="protein sequence ID" value="KKS48701.1"/>
    <property type="molecule type" value="Genomic_DNA"/>
</dbReference>
<dbReference type="Proteomes" id="UP000034036">
    <property type="component" value="Unassembled WGS sequence"/>
</dbReference>
<gene>
    <name evidence="1" type="ORF">UV11_C0005G0020</name>
</gene>
<dbReference type="AlphaFoldDB" id="A0A0G1BR46"/>